<evidence type="ECO:0000256" key="6">
    <source>
        <dbReference type="ARBA" id="ARBA00023049"/>
    </source>
</evidence>
<dbReference type="Gene3D" id="3.30.2010.10">
    <property type="entry name" value="Metalloproteases ('zincins'), catalytic domain"/>
    <property type="match status" value="1"/>
</dbReference>
<accession>A0ABU5UYW3</accession>
<dbReference type="RefSeq" id="WP_323245632.1">
    <property type="nucleotide sequence ID" value="NZ_JAYGHK010000148.1"/>
</dbReference>
<protein>
    <submittedName>
        <fullName evidence="8">M48 family metallopeptidase</fullName>
    </submittedName>
</protein>
<proteinExistence type="predicted"/>
<organism evidence="8 9">
    <name type="scientific">Nodularia spumigena UHCC 0060</name>
    <dbReference type="NCBI Taxonomy" id="3110300"/>
    <lineage>
        <taxon>Bacteria</taxon>
        <taxon>Bacillati</taxon>
        <taxon>Cyanobacteriota</taxon>
        <taxon>Cyanophyceae</taxon>
        <taxon>Nostocales</taxon>
        <taxon>Nodulariaceae</taxon>
        <taxon>Nodularia</taxon>
    </lineage>
</organism>
<name>A0ABU5UYW3_NODSP</name>
<reference evidence="8 9" key="1">
    <citation type="submission" date="2023-12" db="EMBL/GenBank/DDBJ databases">
        <title>Baltic Sea Cyanobacteria.</title>
        <authorList>
            <person name="Delbaje E."/>
            <person name="Fewer D.P."/>
            <person name="Shishido T.K."/>
        </authorList>
    </citation>
    <scope>NUCLEOTIDE SEQUENCE [LARGE SCALE GENOMIC DNA]</scope>
    <source>
        <strain evidence="8 9">UHCC 0060</strain>
    </source>
</reference>
<evidence type="ECO:0000313" key="8">
    <source>
        <dbReference type="EMBL" id="MEA5610710.1"/>
    </source>
</evidence>
<feature type="domain" description="Peptidase M48" evidence="7">
    <location>
        <begin position="276"/>
        <end position="440"/>
    </location>
</feature>
<keyword evidence="3" id="KW-0479">Metal-binding</keyword>
<dbReference type="PANTHER" id="PTHR22726:SF1">
    <property type="entry name" value="METALLOENDOPEPTIDASE OMA1, MITOCHONDRIAL"/>
    <property type="match status" value="1"/>
</dbReference>
<dbReference type="CDD" id="cd07333">
    <property type="entry name" value="M48C_bepA_like"/>
    <property type="match status" value="1"/>
</dbReference>
<sequence>MKKIRKLLWVGCGTFLFLSLNLLLPIISSAQNPKTANRLEILAQADELYLAENIAAAEKLYRQVKPPFANEKASVSSIDKPITDPEQLSGAGRVYWRNATEGMQQGLTSKIFVPLKMLLEEQPEFVPAYALYAEASKKYGNEKDVIPILEKGVATFPESVELNKALIKAQEEAEQYLEASITARQFAIVYPNSPEAVDFVNIADKNFQRFRSKLNEQIILQGIIGATIGVLTGDATNQAVRLAPLMLQGESGMGAQVAAAYKQRLTLIEDPTIVEYVSRLGNDIANLMGRKDFEYEFNVVKDDSINAFALPGGKVFVNTGAIMAANSEAELAGLLGHEIGHAVLSHGFQRITNANLVANVGQIIPFGNLISTLAILDYSRENEAQSDIIGTRVLSAAGYAADGLRNFFVTMKQQEKGQKIPVYLRTHPTSDARIRYLEEIIKRNGYNRYAFEGVKTHTEIKQKLRKILEG</sequence>
<evidence type="ECO:0000256" key="2">
    <source>
        <dbReference type="ARBA" id="ARBA00022670"/>
    </source>
</evidence>
<dbReference type="InterPro" id="IPR051156">
    <property type="entry name" value="Mito/Outer_Membr_Metalloprot"/>
</dbReference>
<keyword evidence="5" id="KW-0862">Zinc</keyword>
<dbReference type="Gene3D" id="1.25.40.10">
    <property type="entry name" value="Tetratricopeptide repeat domain"/>
    <property type="match status" value="1"/>
</dbReference>
<keyword evidence="2" id="KW-0645">Protease</keyword>
<dbReference type="InterPro" id="IPR001915">
    <property type="entry name" value="Peptidase_M48"/>
</dbReference>
<keyword evidence="9" id="KW-1185">Reference proteome</keyword>
<evidence type="ECO:0000256" key="4">
    <source>
        <dbReference type="ARBA" id="ARBA00022801"/>
    </source>
</evidence>
<dbReference type="Proteomes" id="UP001303285">
    <property type="component" value="Unassembled WGS sequence"/>
</dbReference>
<evidence type="ECO:0000259" key="7">
    <source>
        <dbReference type="Pfam" id="PF01435"/>
    </source>
</evidence>
<keyword evidence="6" id="KW-0482">Metalloprotease</keyword>
<dbReference type="InterPro" id="IPR011990">
    <property type="entry name" value="TPR-like_helical_dom_sf"/>
</dbReference>
<gene>
    <name evidence="8" type="ORF">VB695_22055</name>
</gene>
<dbReference type="PANTHER" id="PTHR22726">
    <property type="entry name" value="METALLOENDOPEPTIDASE OMA1"/>
    <property type="match status" value="1"/>
</dbReference>
<evidence type="ECO:0000313" key="9">
    <source>
        <dbReference type="Proteomes" id="UP001303285"/>
    </source>
</evidence>
<dbReference type="Pfam" id="PF01435">
    <property type="entry name" value="Peptidase_M48"/>
    <property type="match status" value="1"/>
</dbReference>
<evidence type="ECO:0000256" key="5">
    <source>
        <dbReference type="ARBA" id="ARBA00022833"/>
    </source>
</evidence>
<evidence type="ECO:0000256" key="3">
    <source>
        <dbReference type="ARBA" id="ARBA00022723"/>
    </source>
</evidence>
<keyword evidence="4" id="KW-0378">Hydrolase</keyword>
<evidence type="ECO:0000256" key="1">
    <source>
        <dbReference type="ARBA" id="ARBA00001947"/>
    </source>
</evidence>
<comment type="caution">
    <text evidence="8">The sequence shown here is derived from an EMBL/GenBank/DDBJ whole genome shotgun (WGS) entry which is preliminary data.</text>
</comment>
<dbReference type="EMBL" id="JAYGHK010000148">
    <property type="protein sequence ID" value="MEA5610710.1"/>
    <property type="molecule type" value="Genomic_DNA"/>
</dbReference>
<comment type="cofactor">
    <cofactor evidence="1">
        <name>Zn(2+)</name>
        <dbReference type="ChEBI" id="CHEBI:29105"/>
    </cofactor>
</comment>